<gene>
    <name evidence="1" type="ORF">SAMN06265219_107162</name>
</gene>
<name>A0A521D6R0_9BACT</name>
<dbReference type="Proteomes" id="UP000317557">
    <property type="component" value="Unassembled WGS sequence"/>
</dbReference>
<protein>
    <recommendedName>
        <fullName evidence="3">Phosphate-selective porin O and P</fullName>
    </recommendedName>
</protein>
<dbReference type="InterPro" id="IPR023614">
    <property type="entry name" value="Porin_dom_sf"/>
</dbReference>
<accession>A0A521D6R0</accession>
<organism evidence="1 2">
    <name type="scientific">Gracilimonas mengyeensis</name>
    <dbReference type="NCBI Taxonomy" id="1302730"/>
    <lineage>
        <taxon>Bacteria</taxon>
        <taxon>Pseudomonadati</taxon>
        <taxon>Balneolota</taxon>
        <taxon>Balneolia</taxon>
        <taxon>Balneolales</taxon>
        <taxon>Balneolaceae</taxon>
        <taxon>Gracilimonas</taxon>
    </lineage>
</organism>
<evidence type="ECO:0000313" key="1">
    <source>
        <dbReference type="EMBL" id="SMO67374.1"/>
    </source>
</evidence>
<proteinExistence type="predicted"/>
<evidence type="ECO:0008006" key="3">
    <source>
        <dbReference type="Google" id="ProtNLM"/>
    </source>
</evidence>
<dbReference type="SUPFAM" id="SSF56935">
    <property type="entry name" value="Porins"/>
    <property type="match status" value="1"/>
</dbReference>
<dbReference type="AlphaFoldDB" id="A0A521D6R0"/>
<evidence type="ECO:0000313" key="2">
    <source>
        <dbReference type="Proteomes" id="UP000317557"/>
    </source>
</evidence>
<dbReference type="OrthoDB" id="9768080at2"/>
<sequence>MNSNVSKYLPIVLLVGIFSQPCFHVQAQHNELHKDPYTEKFASKFSYNILTELHYNDAVDGKYGLIEQGELDFHELHFKAGYKVNKHLKIKTALEVEHVFDSQYDGGDAFFKQAYLDYHKTQKVGFKAGLVSLPVTASHSKMYAGVELAPVEKYLSYAWRELGILMYGDLSGKLSYQASVTTGLEASEISSKYGIYYARNSRLFSSINNIAAAGQLQYKLNNHLTLGTSVLYSGLESNQEYGSELKGASYTMFEGFASYKTGAVTTRIVGVYSAIAETEKINYALHEHIGSAQYGVLAELSYDFLYNAQVGKQGKHLIAYGRMEAYDTQYRTEGFEDEPKYQRQEYTLGLLYQPFKRIEIKTDYQWLRSADKSGHAQFNIGLILNL</sequence>
<keyword evidence="2" id="KW-1185">Reference proteome</keyword>
<dbReference type="EMBL" id="FXTP01000007">
    <property type="protein sequence ID" value="SMO67374.1"/>
    <property type="molecule type" value="Genomic_DNA"/>
</dbReference>
<dbReference type="RefSeq" id="WP_142454399.1">
    <property type="nucleotide sequence ID" value="NZ_FXTP01000007.1"/>
</dbReference>
<dbReference type="Gene3D" id="2.40.160.10">
    <property type="entry name" value="Porin"/>
    <property type="match status" value="1"/>
</dbReference>
<reference evidence="1 2" key="1">
    <citation type="submission" date="2017-05" db="EMBL/GenBank/DDBJ databases">
        <authorList>
            <person name="Varghese N."/>
            <person name="Submissions S."/>
        </authorList>
    </citation>
    <scope>NUCLEOTIDE SEQUENCE [LARGE SCALE GENOMIC DNA]</scope>
    <source>
        <strain evidence="1 2">DSM 21985</strain>
    </source>
</reference>